<gene>
    <name evidence="1" type="ORF">NF865_07425</name>
</gene>
<protein>
    <submittedName>
        <fullName evidence="1">DUF257 domain-containing protein</fullName>
    </submittedName>
</protein>
<dbReference type="KEGG" id="tagg:NF865_07425"/>
<evidence type="ECO:0000313" key="1">
    <source>
        <dbReference type="EMBL" id="USS41678.1"/>
    </source>
</evidence>
<dbReference type="Gene3D" id="3.40.50.11570">
    <property type="entry name" value="Protein of unknown function DUF257"/>
    <property type="match status" value="1"/>
</dbReference>
<dbReference type="Pfam" id="PF03192">
    <property type="entry name" value="DUF257"/>
    <property type="match status" value="1"/>
</dbReference>
<dbReference type="AlphaFoldDB" id="A0A9E7SPJ4"/>
<evidence type="ECO:0000313" key="2">
    <source>
        <dbReference type="Proteomes" id="UP001055732"/>
    </source>
</evidence>
<accession>A0A9E7SPJ4</accession>
<dbReference type="EMBL" id="CP099582">
    <property type="protein sequence ID" value="USS41678.1"/>
    <property type="molecule type" value="Genomic_DNA"/>
</dbReference>
<reference evidence="1" key="1">
    <citation type="journal article" date="1998" name="Int. J. Syst. Bacteriol. 48 Pt">
        <title>Thermococcus guaymasensis sp. nov. and Thermococcus aggregans sp. nov., two novel thermophilic archaea isolated from the Guaymas Basin hydrothermal vent site.</title>
        <authorList>
            <person name="Canganella F."/>
            <person name="Jones W.J."/>
            <person name="Gambacorta A."/>
            <person name="Antranikian G."/>
        </authorList>
    </citation>
    <scope>NUCLEOTIDE SEQUENCE</scope>
    <source>
        <strain evidence="1">TY</strain>
    </source>
</reference>
<name>A0A9E7SPJ4_THEAG</name>
<reference evidence="1" key="2">
    <citation type="submission" date="2022-06" db="EMBL/GenBank/DDBJ databases">
        <authorList>
            <person name="Park Y.-J."/>
        </authorList>
    </citation>
    <scope>NUCLEOTIDE SEQUENCE</scope>
    <source>
        <strain evidence="1">TY</strain>
    </source>
</reference>
<organism evidence="1 2">
    <name type="scientific">Thermococcus aggregans</name>
    <dbReference type="NCBI Taxonomy" id="110163"/>
    <lineage>
        <taxon>Archaea</taxon>
        <taxon>Methanobacteriati</taxon>
        <taxon>Methanobacteriota</taxon>
        <taxon>Thermococci</taxon>
        <taxon>Thermococcales</taxon>
        <taxon>Thermococcaceae</taxon>
        <taxon>Thermococcus</taxon>
    </lineage>
</organism>
<dbReference type="Proteomes" id="UP001055732">
    <property type="component" value="Chromosome"/>
</dbReference>
<keyword evidence="2" id="KW-1185">Reference proteome</keyword>
<proteinExistence type="predicted"/>
<dbReference type="RefSeq" id="WP_253305616.1">
    <property type="nucleotide sequence ID" value="NZ_CP099582.1"/>
</dbReference>
<dbReference type="InterPro" id="IPR005489">
    <property type="entry name" value="DUF257"/>
</dbReference>
<sequence length="210" mass="23697">MKDNSHRIWDSLKWGETVLIEYDSVTSPALLFYSLINWAREKGHEIVVDDILDSFYLYKRHLELAGLDTSILGNITVIKIGGRLSVGQVIGRIGIKEPTVQSSEYKKIVDSLSAETIINPILGFEKLLFMSESKEEVLSMTNTILSFSESARTALYFVNVNLIKETTSGALPLLEEIATTVIRMHKRERKTFFNVVKSVNNEIDGVEVEI</sequence>